<dbReference type="PANTHER" id="PTHR10701:SF5">
    <property type="entry name" value="N-ALPHA-ACETYLTRANSFERASE 38, NATC AUXILIARY SUBUNIT"/>
    <property type="match status" value="1"/>
</dbReference>
<evidence type="ECO:0000259" key="2">
    <source>
        <dbReference type="Pfam" id="PF01423"/>
    </source>
</evidence>
<evidence type="ECO:0000313" key="4">
    <source>
        <dbReference type="Proteomes" id="UP000479190"/>
    </source>
</evidence>
<dbReference type="InterPro" id="IPR034110">
    <property type="entry name" value="LSMD1_Sm"/>
</dbReference>
<organism evidence="3 4">
    <name type="scientific">Trichogramma brassicae</name>
    <dbReference type="NCBI Taxonomy" id="86971"/>
    <lineage>
        <taxon>Eukaryota</taxon>
        <taxon>Metazoa</taxon>
        <taxon>Ecdysozoa</taxon>
        <taxon>Arthropoda</taxon>
        <taxon>Hexapoda</taxon>
        <taxon>Insecta</taxon>
        <taxon>Pterygota</taxon>
        <taxon>Neoptera</taxon>
        <taxon>Endopterygota</taxon>
        <taxon>Hymenoptera</taxon>
        <taxon>Apocrita</taxon>
        <taxon>Proctotrupomorpha</taxon>
        <taxon>Chalcidoidea</taxon>
        <taxon>Trichogrammatidae</taxon>
        <taxon>Trichogramma</taxon>
    </lineage>
</organism>
<evidence type="ECO:0000313" key="3">
    <source>
        <dbReference type="EMBL" id="CAB0045022.1"/>
    </source>
</evidence>
<dbReference type="AlphaFoldDB" id="A0A6H5JBH6"/>
<evidence type="ECO:0000256" key="1">
    <source>
        <dbReference type="ARBA" id="ARBA00006850"/>
    </source>
</evidence>
<accession>A0A6H5JBH6</accession>
<dbReference type="CDD" id="cd06168">
    <property type="entry name" value="LSMD1"/>
    <property type="match status" value="1"/>
</dbReference>
<dbReference type="EMBL" id="CADCXV010001516">
    <property type="protein sequence ID" value="CAB0045022.1"/>
    <property type="molecule type" value="Genomic_DNA"/>
</dbReference>
<dbReference type="GO" id="GO:0031417">
    <property type="term" value="C:NatC complex"/>
    <property type="evidence" value="ECO:0007669"/>
    <property type="project" value="InterPro"/>
</dbReference>
<dbReference type="Gene3D" id="2.30.30.100">
    <property type="match status" value="1"/>
</dbReference>
<gene>
    <name evidence="3" type="ORF">TBRA_LOCUS16579</name>
</gene>
<dbReference type="OrthoDB" id="368909at2759"/>
<dbReference type="InterPro" id="IPR010920">
    <property type="entry name" value="LSM_dom_sf"/>
</dbReference>
<dbReference type="InterPro" id="IPR050914">
    <property type="entry name" value="snRNP_SmB/NAA38-like"/>
</dbReference>
<protein>
    <recommendedName>
        <fullName evidence="2">Sm domain-containing protein</fullName>
    </recommendedName>
</protein>
<dbReference type="InterPro" id="IPR001163">
    <property type="entry name" value="Sm_dom_euk/arc"/>
</dbReference>
<dbReference type="Proteomes" id="UP000479190">
    <property type="component" value="Unassembled WGS sequence"/>
</dbReference>
<dbReference type="Pfam" id="PF01423">
    <property type="entry name" value="LSM"/>
    <property type="match status" value="1"/>
</dbReference>
<comment type="similarity">
    <text evidence="1">Belongs to the snRNP Sm proteins family.</text>
</comment>
<keyword evidence="4" id="KW-1185">Reference proteome</keyword>
<reference evidence="3 4" key="1">
    <citation type="submission" date="2020-02" db="EMBL/GenBank/DDBJ databases">
        <authorList>
            <person name="Ferguson B K."/>
        </authorList>
    </citation>
    <scope>NUCLEOTIDE SEQUENCE [LARGE SCALE GENOMIC DNA]</scope>
</reference>
<sequence length="57" mass="6240">MTDGRILIGSFLCTDRDANIILGLCAEYLSDNLDLEARTLGLVMVPGRHIVSIHLDV</sequence>
<feature type="domain" description="Sm" evidence="2">
    <location>
        <begin position="1"/>
        <end position="54"/>
    </location>
</feature>
<dbReference type="SUPFAM" id="SSF50182">
    <property type="entry name" value="Sm-like ribonucleoproteins"/>
    <property type="match status" value="1"/>
</dbReference>
<name>A0A6H5JBH6_9HYME</name>
<proteinExistence type="inferred from homology"/>
<dbReference type="PANTHER" id="PTHR10701">
    <property type="entry name" value="SMALL NUCLEAR RIBONUCLEOPROTEIN-ASSOCIATED PROTEIN B AND N"/>
    <property type="match status" value="1"/>
</dbReference>